<sequence length="119" mass="13452">MAGTKPYVYAYGKPKLVAEARLAAILQEEFNILRKLNRSQAEIQAGTIRRRVGVDTQVPALMVGNFIDVRHAMNVIGKLLMAKKPSETEREERVYRLSEDRRPKLVKAATPLGMAFNLR</sequence>
<reference evidence="1" key="1">
    <citation type="submission" date="2022-09" db="EMBL/GenBank/DDBJ databases">
        <title>Fusarium specimens isolated from Avocado Roots.</title>
        <authorList>
            <person name="Stajich J."/>
            <person name="Roper C."/>
            <person name="Heimlech-Rivalta G."/>
        </authorList>
    </citation>
    <scope>NUCLEOTIDE SEQUENCE</scope>
    <source>
        <strain evidence="1">CF00136</strain>
    </source>
</reference>
<dbReference type="Proteomes" id="UP001152049">
    <property type="component" value="Unassembled WGS sequence"/>
</dbReference>
<keyword evidence="2" id="KW-1185">Reference proteome</keyword>
<dbReference type="AlphaFoldDB" id="A0A9W8RYT5"/>
<organism evidence="1 2">
    <name type="scientific">Fusarium torreyae</name>
    <dbReference type="NCBI Taxonomy" id="1237075"/>
    <lineage>
        <taxon>Eukaryota</taxon>
        <taxon>Fungi</taxon>
        <taxon>Dikarya</taxon>
        <taxon>Ascomycota</taxon>
        <taxon>Pezizomycotina</taxon>
        <taxon>Sordariomycetes</taxon>
        <taxon>Hypocreomycetidae</taxon>
        <taxon>Hypocreales</taxon>
        <taxon>Nectriaceae</taxon>
        <taxon>Fusarium</taxon>
    </lineage>
</organism>
<evidence type="ECO:0000313" key="2">
    <source>
        <dbReference type="Proteomes" id="UP001152049"/>
    </source>
</evidence>
<dbReference type="EMBL" id="JAOQAZ010000014">
    <property type="protein sequence ID" value="KAJ4259779.1"/>
    <property type="molecule type" value="Genomic_DNA"/>
</dbReference>
<proteinExistence type="predicted"/>
<accession>A0A9W8RYT5</accession>
<gene>
    <name evidence="1" type="ORF">NW762_007711</name>
</gene>
<name>A0A9W8RYT5_9HYPO</name>
<evidence type="ECO:0000313" key="1">
    <source>
        <dbReference type="EMBL" id="KAJ4259779.1"/>
    </source>
</evidence>
<comment type="caution">
    <text evidence="1">The sequence shown here is derived from an EMBL/GenBank/DDBJ whole genome shotgun (WGS) entry which is preliminary data.</text>
</comment>
<protein>
    <submittedName>
        <fullName evidence="1">Uncharacterized protein</fullName>
    </submittedName>
</protein>